<feature type="domain" description="BioF2-like acetyltransferase" evidence="1">
    <location>
        <begin position="193"/>
        <end position="341"/>
    </location>
</feature>
<evidence type="ECO:0000259" key="1">
    <source>
        <dbReference type="Pfam" id="PF13480"/>
    </source>
</evidence>
<sequence>MAVLVEEAKRGALGQTARRARAGALSGDVLPDLAAAEAPWRALEALPGALGTPYQRFDWAAAFAAALAPGETCRVLILRDAAERVRLLLPLVLRRRGGLTIASVIGGAHANYHLPLFSGRDAAALPAEELRLALRAAGRRAGIDAIDLGNQPRTWDGAVNPLALGADPAPSDGYGMMLGPDPEASVRRAFGGDARKKLRSKERRLVETVGPLAYRCAGTAEERARFLAAFHAQKAARFAAMGIGDPFADGAVRAFLDRAAAGENPAIEVHALVAETTGRVLATFTGAVDAARFSGMTTSFDADPEVSRSSPGDLLLQHLVRDQTARGRRSLDLGIGEARYKASVCDETIEIARPILAVTLRGHAYRAAATALTRAKRRIKRDPRLAGLRDRLAKLKG</sequence>
<dbReference type="OrthoDB" id="8193702at2"/>
<dbReference type="Proteomes" id="UP000401717">
    <property type="component" value="Unassembled WGS sequence"/>
</dbReference>
<dbReference type="RefSeq" id="WP_144767923.1">
    <property type="nucleotide sequence ID" value="NZ_BPQI01000109.1"/>
</dbReference>
<reference evidence="3 4" key="1">
    <citation type="submission" date="2019-06" db="EMBL/GenBank/DDBJ databases">
        <authorList>
            <person name="Rodrigo-Torres L."/>
            <person name="Arahal R. D."/>
            <person name="Lucena T."/>
        </authorList>
    </citation>
    <scope>NUCLEOTIDE SEQUENCE [LARGE SCALE GENOMIC DNA]</scope>
    <source>
        <strain evidence="3 4">SW08-7</strain>
    </source>
</reference>
<dbReference type="InterPro" id="IPR016181">
    <property type="entry name" value="Acyl_CoA_acyltransferase"/>
</dbReference>
<gene>
    <name evidence="2" type="ORF">IFDJLNFL_3508</name>
    <name evidence="3" type="ORF">MTDSW087_05115</name>
</gene>
<proteinExistence type="predicted"/>
<dbReference type="EMBL" id="CABFVH010000053">
    <property type="protein sequence ID" value="VUF15377.1"/>
    <property type="molecule type" value="Genomic_DNA"/>
</dbReference>
<reference evidence="2" key="3">
    <citation type="submission" date="2021-08" db="EMBL/GenBank/DDBJ databases">
        <authorList>
            <person name="Tani A."/>
            <person name="Ola A."/>
            <person name="Ogura Y."/>
            <person name="Katsura K."/>
            <person name="Hayashi T."/>
        </authorList>
    </citation>
    <scope>NUCLEOTIDE SEQUENCE</scope>
    <source>
        <strain evidence="2">DSM 22415</strain>
    </source>
</reference>
<evidence type="ECO:0000313" key="3">
    <source>
        <dbReference type="EMBL" id="VUF15377.1"/>
    </source>
</evidence>
<dbReference type="EMBL" id="BPQI01000109">
    <property type="protein sequence ID" value="GJD57602.1"/>
    <property type="molecule type" value="Genomic_DNA"/>
</dbReference>
<evidence type="ECO:0000313" key="2">
    <source>
        <dbReference type="EMBL" id="GJD57602.1"/>
    </source>
</evidence>
<reference evidence="2" key="2">
    <citation type="journal article" date="2021" name="Front. Microbiol.">
        <title>Comprehensive Comparative Genomics and Phenotyping of Methylobacterium Species.</title>
        <authorList>
            <person name="Alessa O."/>
            <person name="Ogura Y."/>
            <person name="Fujitani Y."/>
            <person name="Takami H."/>
            <person name="Hayashi T."/>
            <person name="Sahin N."/>
            <person name="Tani A."/>
        </authorList>
    </citation>
    <scope>NUCLEOTIDE SEQUENCE</scope>
    <source>
        <strain evidence="2">DSM 22415</strain>
    </source>
</reference>
<name>A0A564G4Y7_9HYPH</name>
<dbReference type="Pfam" id="PF13480">
    <property type="entry name" value="Acetyltransf_6"/>
    <property type="match status" value="1"/>
</dbReference>
<evidence type="ECO:0000313" key="5">
    <source>
        <dbReference type="Proteomes" id="UP001055303"/>
    </source>
</evidence>
<organism evidence="3 4">
    <name type="scientific">Methylobacterium dankookense</name>
    <dbReference type="NCBI Taxonomy" id="560405"/>
    <lineage>
        <taxon>Bacteria</taxon>
        <taxon>Pseudomonadati</taxon>
        <taxon>Pseudomonadota</taxon>
        <taxon>Alphaproteobacteria</taxon>
        <taxon>Hyphomicrobiales</taxon>
        <taxon>Methylobacteriaceae</taxon>
        <taxon>Methylobacterium</taxon>
    </lineage>
</organism>
<dbReference type="Proteomes" id="UP001055303">
    <property type="component" value="Unassembled WGS sequence"/>
</dbReference>
<dbReference type="AlphaFoldDB" id="A0A564G4Y7"/>
<dbReference type="SUPFAM" id="SSF55729">
    <property type="entry name" value="Acyl-CoA N-acyltransferases (Nat)"/>
    <property type="match status" value="1"/>
</dbReference>
<keyword evidence="5" id="KW-1185">Reference proteome</keyword>
<evidence type="ECO:0000313" key="4">
    <source>
        <dbReference type="Proteomes" id="UP000401717"/>
    </source>
</evidence>
<protein>
    <recommendedName>
        <fullName evidence="1">BioF2-like acetyltransferase domain-containing protein</fullName>
    </recommendedName>
</protein>
<dbReference type="InterPro" id="IPR038740">
    <property type="entry name" value="BioF2-like_GNAT_dom"/>
</dbReference>
<accession>A0A564G4Y7</accession>